<sequence length="835" mass="95778">MIYNRISSLPKGSTSPFVFKIEASAGAGKTYRLTQRFLEILATLAPAPQHLRSVVAITFTNKAACEMKERLVRTLKEIALGTPYGQQFAEKTGFSPQAARQWLELIFEHYHDLQVRTIDSLVFTILKGVALEAGLRPDLEAELKEDVLLARAYDRLLLSLRDGSLALRDVFREVLLAYLEIETKGGFNPEKGIRKTLLDLFRYELKGRPLEANQEECPLSALEEKVKQAAFQFLQAVKERGFVFRYPSWQVKFEDPIDNFSATPFWKNFAWELFKASRKDEELENLYTRFKQLLEEYLLARAIIRLVPYARLYEFLKAELERLRRQEGLIHGGGWVEIVEKILRAEGVPLVYCKLGAKFRHFLIDEFQDTSRQQWEALRPLVEEALSTGGTLTYVGDVKQAIYVWRGGDPVLFSEAARDLPVPLIEEPLLYNWRAREELVTFNNTFFSLLADEGVARLIAQRFLYGQKKEGRNCPYVAEFAETIAATFAKVSQKVPENRPGGQVEIVTLTGETALEIKENTLDSLRKFLPPVFREYAGQGEVAILVRTNDQAEEVAKLLFELEIPAITENALRLANSPLIRALISLLTFLDYPLHDVALVGFLRSPIAQGYFKLPPHFWRERLGAGPLVELLKELDQAGYNRYLKPLLEKVGFLSPYDLVREIFDTFRLYERFPEEEAFLHRFLSLVLSFEQDGVGLSAFLERWQERGFEERLGLPEELEAVKILTIHGAKGLEFDVVFLPFLHWEPKVPRLVTLAEGRLGYVQQPYPGPIREKVLKDKAEQALESLNLLYVAFTRAKERLYLFVPEKAPERARFGTADVVRYFLERLGYLGRAS</sequence>
<dbReference type="PANTHER" id="PTHR11070">
    <property type="entry name" value="UVRD / RECB / PCRA DNA HELICASE FAMILY MEMBER"/>
    <property type="match status" value="1"/>
</dbReference>
<evidence type="ECO:0000259" key="10">
    <source>
        <dbReference type="PROSITE" id="PS51198"/>
    </source>
</evidence>
<feature type="binding site" evidence="9">
    <location>
        <begin position="23"/>
        <end position="30"/>
    </location>
    <ligand>
        <name>ATP</name>
        <dbReference type="ChEBI" id="CHEBI:30616"/>
    </ligand>
</feature>
<evidence type="ECO:0000256" key="4">
    <source>
        <dbReference type="ARBA" id="ARBA00022840"/>
    </source>
</evidence>
<keyword evidence="1 9" id="KW-0547">Nucleotide-binding</keyword>
<dbReference type="AlphaFoldDB" id="A0A7V5U2E2"/>
<dbReference type="InterPro" id="IPR027417">
    <property type="entry name" value="P-loop_NTPase"/>
</dbReference>
<dbReference type="SUPFAM" id="SSF52540">
    <property type="entry name" value="P-loop containing nucleoside triphosphate hydrolases"/>
    <property type="match status" value="1"/>
</dbReference>
<accession>A0A7V5U2E2</accession>
<dbReference type="Gene3D" id="1.10.486.10">
    <property type="entry name" value="PCRA, domain 4"/>
    <property type="match status" value="1"/>
</dbReference>
<dbReference type="PROSITE" id="PS51198">
    <property type="entry name" value="UVRD_HELICASE_ATP_BIND"/>
    <property type="match status" value="1"/>
</dbReference>
<dbReference type="Proteomes" id="UP000886101">
    <property type="component" value="Unassembled WGS sequence"/>
</dbReference>
<evidence type="ECO:0000256" key="1">
    <source>
        <dbReference type="ARBA" id="ARBA00022741"/>
    </source>
</evidence>
<keyword evidence="3 9" id="KW-0347">Helicase</keyword>
<comment type="catalytic activity">
    <reaction evidence="6">
        <text>Couples ATP hydrolysis with the unwinding of duplex DNA by translocating in the 3'-5' direction.</text>
        <dbReference type="EC" id="5.6.2.4"/>
    </reaction>
</comment>
<dbReference type="GO" id="GO:0005524">
    <property type="term" value="F:ATP binding"/>
    <property type="evidence" value="ECO:0007669"/>
    <property type="project" value="UniProtKB-UniRule"/>
</dbReference>
<keyword evidence="5" id="KW-0413">Isomerase</keyword>
<dbReference type="InterPro" id="IPR000212">
    <property type="entry name" value="DNA_helicase_UvrD/REP"/>
</dbReference>
<evidence type="ECO:0000259" key="11">
    <source>
        <dbReference type="PROSITE" id="PS51217"/>
    </source>
</evidence>
<comment type="caution">
    <text evidence="12">The sequence shown here is derived from an EMBL/GenBank/DDBJ whole genome shotgun (WGS) entry which is preliminary data.</text>
</comment>
<dbReference type="Pfam" id="PF00580">
    <property type="entry name" value="UvrD-helicase"/>
    <property type="match status" value="1"/>
</dbReference>
<name>A0A7V5U2E2_9BACT</name>
<dbReference type="PROSITE" id="PS51217">
    <property type="entry name" value="UVRD_HELICASE_CTER"/>
    <property type="match status" value="1"/>
</dbReference>
<evidence type="ECO:0000256" key="3">
    <source>
        <dbReference type="ARBA" id="ARBA00022806"/>
    </source>
</evidence>
<evidence type="ECO:0000313" key="12">
    <source>
        <dbReference type="EMBL" id="HHI97065.1"/>
    </source>
</evidence>
<dbReference type="InterPro" id="IPR014017">
    <property type="entry name" value="DNA_helicase_UvrD-like_C"/>
</dbReference>
<dbReference type="GO" id="GO:0016787">
    <property type="term" value="F:hydrolase activity"/>
    <property type="evidence" value="ECO:0007669"/>
    <property type="project" value="UniProtKB-UniRule"/>
</dbReference>
<evidence type="ECO:0000256" key="2">
    <source>
        <dbReference type="ARBA" id="ARBA00022801"/>
    </source>
</evidence>
<evidence type="ECO:0000256" key="6">
    <source>
        <dbReference type="ARBA" id="ARBA00034617"/>
    </source>
</evidence>
<protein>
    <recommendedName>
        <fullName evidence="7">DNA 3'-5' helicase</fullName>
        <ecNumber evidence="7">5.6.2.4</ecNumber>
    </recommendedName>
</protein>
<proteinExistence type="predicted"/>
<dbReference type="Gene3D" id="3.40.50.300">
    <property type="entry name" value="P-loop containing nucleotide triphosphate hydrolases"/>
    <property type="match status" value="4"/>
</dbReference>
<dbReference type="GO" id="GO:0005829">
    <property type="term" value="C:cytosol"/>
    <property type="evidence" value="ECO:0007669"/>
    <property type="project" value="TreeGrafter"/>
</dbReference>
<evidence type="ECO:0000256" key="9">
    <source>
        <dbReference type="PROSITE-ProRule" id="PRU00560"/>
    </source>
</evidence>
<organism evidence="12">
    <name type="scientific">Thermodesulfatator atlanticus</name>
    <dbReference type="NCBI Taxonomy" id="501497"/>
    <lineage>
        <taxon>Bacteria</taxon>
        <taxon>Pseudomonadati</taxon>
        <taxon>Thermodesulfobacteriota</taxon>
        <taxon>Thermodesulfobacteria</taxon>
        <taxon>Thermodesulfobacteriales</taxon>
        <taxon>Thermodesulfatatoraceae</taxon>
        <taxon>Thermodesulfatator</taxon>
    </lineage>
</organism>
<feature type="domain" description="UvrD-like helicase ATP-binding" evidence="10">
    <location>
        <begin position="2"/>
        <end position="436"/>
    </location>
</feature>
<dbReference type="EMBL" id="DROK01000131">
    <property type="protein sequence ID" value="HHI97065.1"/>
    <property type="molecule type" value="Genomic_DNA"/>
</dbReference>
<dbReference type="GO" id="GO:0043138">
    <property type="term" value="F:3'-5' DNA helicase activity"/>
    <property type="evidence" value="ECO:0007669"/>
    <property type="project" value="UniProtKB-EC"/>
</dbReference>
<dbReference type="GO" id="GO:0000725">
    <property type="term" value="P:recombinational repair"/>
    <property type="evidence" value="ECO:0007669"/>
    <property type="project" value="TreeGrafter"/>
</dbReference>
<dbReference type="PANTHER" id="PTHR11070:SF67">
    <property type="entry name" value="DNA 3'-5' HELICASE"/>
    <property type="match status" value="1"/>
</dbReference>
<evidence type="ECO:0000256" key="5">
    <source>
        <dbReference type="ARBA" id="ARBA00023235"/>
    </source>
</evidence>
<dbReference type="Pfam" id="PF13361">
    <property type="entry name" value="UvrD_C"/>
    <property type="match status" value="1"/>
</dbReference>
<dbReference type="EC" id="5.6.2.4" evidence="7"/>
<gene>
    <name evidence="12" type="ORF">ENJ96_04365</name>
</gene>
<evidence type="ECO:0000256" key="8">
    <source>
        <dbReference type="ARBA" id="ARBA00048988"/>
    </source>
</evidence>
<dbReference type="GO" id="GO:0003677">
    <property type="term" value="F:DNA binding"/>
    <property type="evidence" value="ECO:0007669"/>
    <property type="project" value="InterPro"/>
</dbReference>
<dbReference type="InterPro" id="IPR014016">
    <property type="entry name" value="UvrD-like_ATP-bd"/>
</dbReference>
<comment type="catalytic activity">
    <reaction evidence="8">
        <text>ATP + H2O = ADP + phosphate + H(+)</text>
        <dbReference type="Rhea" id="RHEA:13065"/>
        <dbReference type="ChEBI" id="CHEBI:15377"/>
        <dbReference type="ChEBI" id="CHEBI:15378"/>
        <dbReference type="ChEBI" id="CHEBI:30616"/>
        <dbReference type="ChEBI" id="CHEBI:43474"/>
        <dbReference type="ChEBI" id="CHEBI:456216"/>
        <dbReference type="EC" id="5.6.2.4"/>
    </reaction>
</comment>
<evidence type="ECO:0000256" key="7">
    <source>
        <dbReference type="ARBA" id="ARBA00034808"/>
    </source>
</evidence>
<feature type="domain" description="UvrD-like helicase C-terminal" evidence="11">
    <location>
        <begin position="475"/>
        <end position="732"/>
    </location>
</feature>
<reference evidence="12" key="1">
    <citation type="journal article" date="2020" name="mSystems">
        <title>Genome- and Community-Level Interaction Insights into Carbon Utilization and Element Cycling Functions of Hydrothermarchaeota in Hydrothermal Sediment.</title>
        <authorList>
            <person name="Zhou Z."/>
            <person name="Liu Y."/>
            <person name="Xu W."/>
            <person name="Pan J."/>
            <person name="Luo Z.H."/>
            <person name="Li M."/>
        </authorList>
    </citation>
    <scope>NUCLEOTIDE SEQUENCE [LARGE SCALE GENOMIC DNA]</scope>
    <source>
        <strain evidence="12">HyVt-533</strain>
    </source>
</reference>
<keyword evidence="4 9" id="KW-0067">ATP-binding</keyword>
<keyword evidence="2 9" id="KW-0378">Hydrolase</keyword>